<dbReference type="RefSeq" id="WP_265383024.1">
    <property type="nucleotide sequence ID" value="NZ_CP110615.1"/>
</dbReference>
<name>A0ABY6P054_9NOCA</name>
<accession>A0ABY6P054</accession>
<gene>
    <name evidence="2" type="ORF">RHODO2019_17775</name>
</gene>
<evidence type="ECO:0000313" key="3">
    <source>
        <dbReference type="Proteomes" id="UP001164965"/>
    </source>
</evidence>
<dbReference type="Proteomes" id="UP001164965">
    <property type="component" value="Chromosome"/>
</dbReference>
<protein>
    <submittedName>
        <fullName evidence="2">Uncharacterized protein</fullName>
    </submittedName>
</protein>
<evidence type="ECO:0000313" key="2">
    <source>
        <dbReference type="EMBL" id="UZJ24918.1"/>
    </source>
</evidence>
<proteinExistence type="predicted"/>
<dbReference type="EMBL" id="CP110615">
    <property type="protein sequence ID" value="UZJ24918.1"/>
    <property type="molecule type" value="Genomic_DNA"/>
</dbReference>
<feature type="region of interest" description="Disordered" evidence="1">
    <location>
        <begin position="1"/>
        <end position="25"/>
    </location>
</feature>
<evidence type="ECO:0000256" key="1">
    <source>
        <dbReference type="SAM" id="MobiDB-lite"/>
    </source>
</evidence>
<sequence>MKVTSRIKANRTAARARRDFQRAVHGASTPALRDELITMAQIQSASHMR</sequence>
<organism evidence="2 3">
    <name type="scientific">Rhodococcus antarcticus</name>
    <dbReference type="NCBI Taxonomy" id="2987751"/>
    <lineage>
        <taxon>Bacteria</taxon>
        <taxon>Bacillati</taxon>
        <taxon>Actinomycetota</taxon>
        <taxon>Actinomycetes</taxon>
        <taxon>Mycobacteriales</taxon>
        <taxon>Nocardiaceae</taxon>
        <taxon>Rhodococcus</taxon>
    </lineage>
</organism>
<keyword evidence="3" id="KW-1185">Reference proteome</keyword>
<reference evidence="2" key="1">
    <citation type="submission" date="2022-10" db="EMBL/GenBank/DDBJ databases">
        <title>Rhodococcus sp.75.</title>
        <authorList>
            <person name="Sun M."/>
        </authorList>
    </citation>
    <scope>NUCLEOTIDE SEQUENCE</scope>
    <source>
        <strain evidence="2">75</strain>
    </source>
</reference>